<dbReference type="PANTHER" id="PTHR34583">
    <property type="entry name" value="ANTIPORTER SUBUNIT MNHC2-RELATED"/>
    <property type="match status" value="1"/>
</dbReference>
<feature type="transmembrane region" description="Helical" evidence="7">
    <location>
        <begin position="63"/>
        <end position="83"/>
    </location>
</feature>
<reference evidence="8 9" key="1">
    <citation type="submission" date="2019-08" db="EMBL/GenBank/DDBJ databases">
        <authorList>
            <person name="Karlyshev A.V."/>
        </authorList>
    </citation>
    <scope>NUCLEOTIDE SEQUENCE [LARGE SCALE GENOMIC DNA]</scope>
    <source>
        <strain evidence="8 9">Alg18-2.2</strain>
    </source>
</reference>
<dbReference type="Pfam" id="PF00420">
    <property type="entry name" value="Oxidored_q2"/>
    <property type="match status" value="1"/>
</dbReference>
<keyword evidence="4 7" id="KW-0812">Transmembrane</keyword>
<gene>
    <name evidence="8" type="ORF">FU658_01330</name>
</gene>
<organism evidence="8 9">
    <name type="scientific">Alkalisalibacterium limincola</name>
    <dbReference type="NCBI Taxonomy" id="2699169"/>
    <lineage>
        <taxon>Bacteria</taxon>
        <taxon>Pseudomonadati</taxon>
        <taxon>Pseudomonadota</taxon>
        <taxon>Gammaproteobacteria</taxon>
        <taxon>Lysobacterales</taxon>
        <taxon>Lysobacteraceae</taxon>
        <taxon>Alkalisalibacterium</taxon>
    </lineage>
</organism>
<dbReference type="OrthoDB" id="1494613at2"/>
<dbReference type="RefSeq" id="WP_147890452.1">
    <property type="nucleotide sequence ID" value="NZ_VRTS01000001.1"/>
</dbReference>
<protein>
    <submittedName>
        <fullName evidence="8">Cation:proton antiporter subunit C</fullName>
    </submittedName>
</protein>
<dbReference type="AlphaFoldDB" id="A0A5C8KVI5"/>
<dbReference type="Proteomes" id="UP000321248">
    <property type="component" value="Unassembled WGS sequence"/>
</dbReference>
<evidence type="ECO:0000256" key="4">
    <source>
        <dbReference type="ARBA" id="ARBA00022692"/>
    </source>
</evidence>
<evidence type="ECO:0000256" key="6">
    <source>
        <dbReference type="ARBA" id="ARBA00023136"/>
    </source>
</evidence>
<evidence type="ECO:0000256" key="7">
    <source>
        <dbReference type="SAM" id="Phobius"/>
    </source>
</evidence>
<dbReference type="InterPro" id="IPR050601">
    <property type="entry name" value="CPA3_antiporter_subunitC"/>
</dbReference>
<keyword evidence="3" id="KW-1003">Cell membrane</keyword>
<evidence type="ECO:0000313" key="8">
    <source>
        <dbReference type="EMBL" id="TXK65779.1"/>
    </source>
</evidence>
<evidence type="ECO:0000256" key="3">
    <source>
        <dbReference type="ARBA" id="ARBA00022475"/>
    </source>
</evidence>
<dbReference type="PANTHER" id="PTHR34583:SF2">
    <property type="entry name" value="ANTIPORTER SUBUNIT MNHC2-RELATED"/>
    <property type="match status" value="1"/>
</dbReference>
<dbReference type="GO" id="GO:0005886">
    <property type="term" value="C:plasma membrane"/>
    <property type="evidence" value="ECO:0007669"/>
    <property type="project" value="UniProtKB-SubCell"/>
</dbReference>
<proteinExistence type="inferred from homology"/>
<evidence type="ECO:0000256" key="2">
    <source>
        <dbReference type="ARBA" id="ARBA00010388"/>
    </source>
</evidence>
<comment type="caution">
    <text evidence="8">The sequence shown here is derived from an EMBL/GenBank/DDBJ whole genome shotgun (WGS) entry which is preliminary data.</text>
</comment>
<evidence type="ECO:0000256" key="1">
    <source>
        <dbReference type="ARBA" id="ARBA00004651"/>
    </source>
</evidence>
<keyword evidence="6 7" id="KW-0472">Membrane</keyword>
<evidence type="ECO:0000256" key="5">
    <source>
        <dbReference type="ARBA" id="ARBA00022989"/>
    </source>
</evidence>
<dbReference type="Gene3D" id="1.10.287.3510">
    <property type="match status" value="1"/>
</dbReference>
<sequence length="102" mass="10544">MSQAAIYVLAASAVIGAGIYGLLVAGHLLRKLLAINLLGAGVFLLLVTLASRGGQAPDPVAQALVLTGIVVAVSMTAFALALLDRLFEQTGQTRLDVDDDER</sequence>
<dbReference type="EMBL" id="VRTS01000001">
    <property type="protein sequence ID" value="TXK65779.1"/>
    <property type="molecule type" value="Genomic_DNA"/>
</dbReference>
<feature type="transmembrane region" description="Helical" evidence="7">
    <location>
        <begin position="32"/>
        <end position="51"/>
    </location>
</feature>
<keyword evidence="9" id="KW-1185">Reference proteome</keyword>
<feature type="transmembrane region" description="Helical" evidence="7">
    <location>
        <begin position="6"/>
        <end position="25"/>
    </location>
</feature>
<keyword evidence="5 7" id="KW-1133">Transmembrane helix</keyword>
<accession>A0A5C8KVI5</accession>
<comment type="similarity">
    <text evidence="2">Belongs to the CPA3 antiporters (TC 2.A.63) subunit C family.</text>
</comment>
<dbReference type="InterPro" id="IPR039428">
    <property type="entry name" value="NUOK/Mnh_C1-like"/>
</dbReference>
<name>A0A5C8KVI5_9GAMM</name>
<comment type="subcellular location">
    <subcellularLocation>
        <location evidence="1">Cell membrane</location>
        <topology evidence="1">Multi-pass membrane protein</topology>
    </subcellularLocation>
</comment>
<evidence type="ECO:0000313" key="9">
    <source>
        <dbReference type="Proteomes" id="UP000321248"/>
    </source>
</evidence>